<reference evidence="1 2" key="2">
    <citation type="submission" date="2019-01" db="EMBL/GenBank/DDBJ databases">
        <title>The decoding of complex shrimp genome reveals the adaptation for benthos swimmer, frequently molting mechanism and breeding impact on genome.</title>
        <authorList>
            <person name="Sun Y."/>
            <person name="Gao Y."/>
            <person name="Yu Y."/>
        </authorList>
    </citation>
    <scope>NUCLEOTIDE SEQUENCE [LARGE SCALE GENOMIC DNA]</scope>
    <source>
        <tissue evidence="1">Muscle</tissue>
    </source>
</reference>
<name>A0A423TB39_PENVA</name>
<accession>A0A423TB39</accession>
<dbReference type="AlphaFoldDB" id="A0A423TB39"/>
<evidence type="ECO:0000313" key="1">
    <source>
        <dbReference type="EMBL" id="ROT73710.1"/>
    </source>
</evidence>
<proteinExistence type="predicted"/>
<sequence>MAQASASRLALTVKLEMYIDEFFNSPFFTNYSSSYLLMTLKDITSLLPNLPVKRLNVDRSGSRRRNFVDDFSADGKTAPRREETDKHYNVFICPNRSKNPGRVYRGLVRNEFAGDGYFERSAGYSVPPWIQLSVEGKRCKQAGGAVVEAPHIHAQTDTAAGCLCPRSRVCSLSRTLRRTSFRVF</sequence>
<reference evidence="1 2" key="1">
    <citation type="submission" date="2018-04" db="EMBL/GenBank/DDBJ databases">
        <authorList>
            <person name="Zhang X."/>
            <person name="Yuan J."/>
            <person name="Li F."/>
            <person name="Xiang J."/>
        </authorList>
    </citation>
    <scope>NUCLEOTIDE SEQUENCE [LARGE SCALE GENOMIC DNA]</scope>
    <source>
        <tissue evidence="1">Muscle</tissue>
    </source>
</reference>
<dbReference type="Proteomes" id="UP000283509">
    <property type="component" value="Unassembled WGS sequence"/>
</dbReference>
<keyword evidence="2" id="KW-1185">Reference proteome</keyword>
<protein>
    <submittedName>
        <fullName evidence="1">Uncharacterized protein</fullName>
    </submittedName>
</protein>
<comment type="caution">
    <text evidence="1">The sequence shown here is derived from an EMBL/GenBank/DDBJ whole genome shotgun (WGS) entry which is preliminary data.</text>
</comment>
<dbReference type="EMBL" id="QCYY01002001">
    <property type="protein sequence ID" value="ROT73710.1"/>
    <property type="molecule type" value="Genomic_DNA"/>
</dbReference>
<organism evidence="1 2">
    <name type="scientific">Penaeus vannamei</name>
    <name type="common">Whiteleg shrimp</name>
    <name type="synonym">Litopenaeus vannamei</name>
    <dbReference type="NCBI Taxonomy" id="6689"/>
    <lineage>
        <taxon>Eukaryota</taxon>
        <taxon>Metazoa</taxon>
        <taxon>Ecdysozoa</taxon>
        <taxon>Arthropoda</taxon>
        <taxon>Crustacea</taxon>
        <taxon>Multicrustacea</taxon>
        <taxon>Malacostraca</taxon>
        <taxon>Eumalacostraca</taxon>
        <taxon>Eucarida</taxon>
        <taxon>Decapoda</taxon>
        <taxon>Dendrobranchiata</taxon>
        <taxon>Penaeoidea</taxon>
        <taxon>Penaeidae</taxon>
        <taxon>Penaeus</taxon>
    </lineage>
</organism>
<gene>
    <name evidence="1" type="ORF">C7M84_007849</name>
</gene>
<evidence type="ECO:0000313" key="2">
    <source>
        <dbReference type="Proteomes" id="UP000283509"/>
    </source>
</evidence>